<feature type="domain" description="Nucleoside phosphorylase" evidence="1">
    <location>
        <begin position="54"/>
        <end position="222"/>
    </location>
</feature>
<dbReference type="Pfam" id="PF01048">
    <property type="entry name" value="PNP_UDP_1"/>
    <property type="match status" value="1"/>
</dbReference>
<dbReference type="InterPro" id="IPR000845">
    <property type="entry name" value="Nucleoside_phosphorylase_d"/>
</dbReference>
<dbReference type="SUPFAM" id="SSF53167">
    <property type="entry name" value="Purine and uridine phosphorylases"/>
    <property type="match status" value="1"/>
</dbReference>
<name>A0A5C6EEH6_9BACT</name>
<dbReference type="GO" id="GO:0005829">
    <property type="term" value="C:cytosol"/>
    <property type="evidence" value="ECO:0007669"/>
    <property type="project" value="TreeGrafter"/>
</dbReference>
<dbReference type="Gene3D" id="3.40.50.1580">
    <property type="entry name" value="Nucleoside phosphorylase domain"/>
    <property type="match status" value="1"/>
</dbReference>
<evidence type="ECO:0000313" key="2">
    <source>
        <dbReference type="EMBL" id="TWU45629.1"/>
    </source>
</evidence>
<dbReference type="GO" id="GO:0008782">
    <property type="term" value="F:adenosylhomocysteine nucleosidase activity"/>
    <property type="evidence" value="ECO:0007669"/>
    <property type="project" value="TreeGrafter"/>
</dbReference>
<dbReference type="PANTHER" id="PTHR46832:SF2">
    <property type="entry name" value="FUTALOSINE HYDROLASE"/>
    <property type="match status" value="1"/>
</dbReference>
<organism evidence="2 3">
    <name type="scientific">Novipirellula aureliae</name>
    <dbReference type="NCBI Taxonomy" id="2527966"/>
    <lineage>
        <taxon>Bacteria</taxon>
        <taxon>Pseudomonadati</taxon>
        <taxon>Planctomycetota</taxon>
        <taxon>Planctomycetia</taxon>
        <taxon>Pirellulales</taxon>
        <taxon>Pirellulaceae</taxon>
        <taxon>Novipirellula</taxon>
    </lineage>
</organism>
<gene>
    <name evidence="2" type="primary">mqnB</name>
    <name evidence="2" type="ORF">Q31b_08050</name>
</gene>
<protein>
    <submittedName>
        <fullName evidence="2">Futalosine hydrolase</fullName>
        <ecNumber evidence="2">3.2.2.26</ecNumber>
    </submittedName>
</protein>
<dbReference type="OrthoDB" id="9788270at2"/>
<accession>A0A5C6EEH6</accession>
<evidence type="ECO:0000313" key="3">
    <source>
        <dbReference type="Proteomes" id="UP000315471"/>
    </source>
</evidence>
<dbReference type="AlphaFoldDB" id="A0A5C6EEH6"/>
<dbReference type="EC" id="3.2.2.26" evidence="2"/>
<dbReference type="GO" id="GO:0009116">
    <property type="term" value="P:nucleoside metabolic process"/>
    <property type="evidence" value="ECO:0007669"/>
    <property type="project" value="InterPro"/>
</dbReference>
<dbReference type="Proteomes" id="UP000315471">
    <property type="component" value="Unassembled WGS sequence"/>
</dbReference>
<keyword evidence="2" id="KW-0326">Glycosidase</keyword>
<dbReference type="GO" id="GO:0019284">
    <property type="term" value="P:L-methionine salvage from S-adenosylmethionine"/>
    <property type="evidence" value="ECO:0007669"/>
    <property type="project" value="TreeGrafter"/>
</dbReference>
<sequence>MVNLHRSASISRLDFNEGFKDLRNLILIPSELEYRILDPLLVEPVSRSLDRTERCGFGLIAAAARTAQLIAEHDPQQVILAGIAGTLASECAIGSAYRFGQVACDGIGIGIGRDHQSAGDAGWNHYHDDDTGVWIADRITFATDTNRQLLSVAAASSSLEESHYRSTRHSAAVAEDMEGFAVAAACQIAGKPLEIFRGISNQAGNRDHSMWQIEAALHSVAAMLLEHLR</sequence>
<comment type="caution">
    <text evidence="2">The sequence shown here is derived from an EMBL/GenBank/DDBJ whole genome shotgun (WGS) entry which is preliminary data.</text>
</comment>
<dbReference type="GO" id="GO:0008930">
    <property type="term" value="F:methylthioadenosine nucleosidase activity"/>
    <property type="evidence" value="ECO:0007669"/>
    <property type="project" value="TreeGrafter"/>
</dbReference>
<dbReference type="EMBL" id="SJPY01000001">
    <property type="protein sequence ID" value="TWU45629.1"/>
    <property type="molecule type" value="Genomic_DNA"/>
</dbReference>
<dbReference type="InterPro" id="IPR035994">
    <property type="entry name" value="Nucleoside_phosphorylase_sf"/>
</dbReference>
<evidence type="ECO:0000259" key="1">
    <source>
        <dbReference type="Pfam" id="PF01048"/>
    </source>
</evidence>
<reference evidence="2 3" key="1">
    <citation type="submission" date="2019-02" db="EMBL/GenBank/DDBJ databases">
        <title>Deep-cultivation of Planctomycetes and their phenomic and genomic characterization uncovers novel biology.</title>
        <authorList>
            <person name="Wiegand S."/>
            <person name="Jogler M."/>
            <person name="Boedeker C."/>
            <person name="Pinto D."/>
            <person name="Vollmers J."/>
            <person name="Rivas-Marin E."/>
            <person name="Kohn T."/>
            <person name="Peeters S.H."/>
            <person name="Heuer A."/>
            <person name="Rast P."/>
            <person name="Oberbeckmann S."/>
            <person name="Bunk B."/>
            <person name="Jeske O."/>
            <person name="Meyerdierks A."/>
            <person name="Storesund J.E."/>
            <person name="Kallscheuer N."/>
            <person name="Luecker S."/>
            <person name="Lage O.M."/>
            <person name="Pohl T."/>
            <person name="Merkel B.J."/>
            <person name="Hornburger P."/>
            <person name="Mueller R.-W."/>
            <person name="Bruemmer F."/>
            <person name="Labrenz M."/>
            <person name="Spormann A.M."/>
            <person name="Op Den Camp H."/>
            <person name="Overmann J."/>
            <person name="Amann R."/>
            <person name="Jetten M.S.M."/>
            <person name="Mascher T."/>
            <person name="Medema M.H."/>
            <person name="Devos D.P."/>
            <person name="Kaster A.-K."/>
            <person name="Ovreas L."/>
            <person name="Rohde M."/>
            <person name="Galperin M.Y."/>
            <person name="Jogler C."/>
        </authorList>
    </citation>
    <scope>NUCLEOTIDE SEQUENCE [LARGE SCALE GENOMIC DNA]</scope>
    <source>
        <strain evidence="2 3">Q31b</strain>
    </source>
</reference>
<keyword evidence="3" id="KW-1185">Reference proteome</keyword>
<dbReference type="PANTHER" id="PTHR46832">
    <property type="entry name" value="5'-METHYLTHIOADENOSINE/S-ADENOSYLHOMOCYSTEINE NUCLEOSIDASE"/>
    <property type="match status" value="1"/>
</dbReference>
<proteinExistence type="predicted"/>
<keyword evidence="2" id="KW-0378">Hydrolase</keyword>